<evidence type="ECO:0000256" key="2">
    <source>
        <dbReference type="SAM" id="Phobius"/>
    </source>
</evidence>
<keyword evidence="2" id="KW-0472">Membrane</keyword>
<dbReference type="PANTHER" id="PTHR11206">
    <property type="entry name" value="MULTIDRUG RESISTANCE PROTEIN"/>
    <property type="match status" value="1"/>
</dbReference>
<keyword evidence="4" id="KW-1185">Reference proteome</keyword>
<comment type="similarity">
    <text evidence="1">Belongs to the multi antimicrobial extrusion (MATE) (TC 2.A.66.1) family.</text>
</comment>
<dbReference type="Pfam" id="PF01554">
    <property type="entry name" value="MatE"/>
    <property type="match status" value="1"/>
</dbReference>
<evidence type="ECO:0000313" key="4">
    <source>
        <dbReference type="Proteomes" id="UP001227230"/>
    </source>
</evidence>
<gene>
    <name evidence="3" type="ORF">VitviT2T_023202</name>
</gene>
<evidence type="ECO:0000256" key="1">
    <source>
        <dbReference type="ARBA" id="ARBA00010199"/>
    </source>
</evidence>
<protein>
    <submittedName>
        <fullName evidence="3">Uncharacterized protein</fullName>
    </submittedName>
</protein>
<accession>A0ABY9DC21</accession>
<organism evidence="3 4">
    <name type="scientific">Vitis vinifera</name>
    <name type="common">Grape</name>
    <dbReference type="NCBI Taxonomy" id="29760"/>
    <lineage>
        <taxon>Eukaryota</taxon>
        <taxon>Viridiplantae</taxon>
        <taxon>Streptophyta</taxon>
        <taxon>Embryophyta</taxon>
        <taxon>Tracheophyta</taxon>
        <taxon>Spermatophyta</taxon>
        <taxon>Magnoliopsida</taxon>
        <taxon>eudicotyledons</taxon>
        <taxon>Gunneridae</taxon>
        <taxon>Pentapetalae</taxon>
        <taxon>rosids</taxon>
        <taxon>Vitales</taxon>
        <taxon>Vitaceae</taxon>
        <taxon>Viteae</taxon>
        <taxon>Vitis</taxon>
    </lineage>
</organism>
<sequence length="54" mass="6294">MTSELETLHGQAYGSRQYQKLGNYTYDAIMSLVMVYIPICILWSFLNKLLILIH</sequence>
<proteinExistence type="inferred from homology"/>
<dbReference type="EMBL" id="CP126662">
    <property type="protein sequence ID" value="WKA05224.1"/>
    <property type="molecule type" value="Genomic_DNA"/>
</dbReference>
<evidence type="ECO:0000313" key="3">
    <source>
        <dbReference type="EMBL" id="WKA05224.1"/>
    </source>
</evidence>
<dbReference type="InterPro" id="IPR002528">
    <property type="entry name" value="MATE_fam"/>
</dbReference>
<dbReference type="Proteomes" id="UP001227230">
    <property type="component" value="Chromosome 15"/>
</dbReference>
<keyword evidence="2" id="KW-1133">Transmembrane helix</keyword>
<feature type="transmembrane region" description="Helical" evidence="2">
    <location>
        <begin position="28"/>
        <end position="46"/>
    </location>
</feature>
<keyword evidence="2" id="KW-0812">Transmembrane</keyword>
<name>A0ABY9DC21_VITVI</name>
<reference evidence="3 4" key="1">
    <citation type="journal article" date="2023" name="Hortic Res">
        <title>The complete reference genome for grapevine (Vitis vinifera L.) genetics and breeding.</title>
        <authorList>
            <person name="Shi X."/>
            <person name="Cao S."/>
            <person name="Wang X."/>
            <person name="Huang S."/>
            <person name="Wang Y."/>
            <person name="Liu Z."/>
            <person name="Liu W."/>
            <person name="Leng X."/>
            <person name="Peng Y."/>
            <person name="Wang N."/>
            <person name="Wang Y."/>
            <person name="Ma Z."/>
            <person name="Xu X."/>
            <person name="Zhang F."/>
            <person name="Xue H."/>
            <person name="Zhong H."/>
            <person name="Wang Y."/>
            <person name="Zhang K."/>
            <person name="Velt A."/>
            <person name="Avia K."/>
            <person name="Holtgrawe D."/>
            <person name="Grimplet J."/>
            <person name="Matus J.T."/>
            <person name="Ware D."/>
            <person name="Wu X."/>
            <person name="Wang H."/>
            <person name="Liu C."/>
            <person name="Fang Y."/>
            <person name="Rustenholz C."/>
            <person name="Cheng Z."/>
            <person name="Xiao H."/>
            <person name="Zhou Y."/>
        </authorList>
    </citation>
    <scope>NUCLEOTIDE SEQUENCE [LARGE SCALE GENOMIC DNA]</scope>
    <source>
        <strain evidence="4">cv. Pinot noir / PN40024</strain>
        <tissue evidence="3">Leaf</tissue>
    </source>
</reference>